<organism evidence="12 13">
    <name type="scientific">Neolewinella marina</name>
    <dbReference type="NCBI Taxonomy" id="438751"/>
    <lineage>
        <taxon>Bacteria</taxon>
        <taxon>Pseudomonadati</taxon>
        <taxon>Bacteroidota</taxon>
        <taxon>Saprospiria</taxon>
        <taxon>Saprospirales</taxon>
        <taxon>Lewinellaceae</taxon>
        <taxon>Neolewinella</taxon>
    </lineage>
</organism>
<accession>A0A2G0CKF1</accession>
<dbReference type="InterPro" id="IPR000531">
    <property type="entry name" value="Beta-barrel_TonB"/>
</dbReference>
<dbReference type="Pfam" id="PF00593">
    <property type="entry name" value="TonB_dep_Rec_b-barrel"/>
    <property type="match status" value="1"/>
</dbReference>
<evidence type="ECO:0000256" key="3">
    <source>
        <dbReference type="ARBA" id="ARBA00022452"/>
    </source>
</evidence>
<dbReference type="Pfam" id="PF13715">
    <property type="entry name" value="CarbopepD_reg_2"/>
    <property type="match status" value="1"/>
</dbReference>
<dbReference type="NCBIfam" id="TIGR04057">
    <property type="entry name" value="SusC_RagA_signa"/>
    <property type="match status" value="1"/>
</dbReference>
<keyword evidence="3 8" id="KW-1134">Transmembrane beta strand</keyword>
<reference evidence="12 13" key="1">
    <citation type="submission" date="2017-10" db="EMBL/GenBank/DDBJ databases">
        <title>The draft genome sequence of Lewinella marina KCTC 32374.</title>
        <authorList>
            <person name="Wang K."/>
        </authorList>
    </citation>
    <scope>NUCLEOTIDE SEQUENCE [LARGE SCALE GENOMIC DNA]</scope>
    <source>
        <strain evidence="12 13">MKG-38</strain>
    </source>
</reference>
<dbReference type="SUPFAM" id="SSF56935">
    <property type="entry name" value="Porins"/>
    <property type="match status" value="1"/>
</dbReference>
<comment type="subcellular location">
    <subcellularLocation>
        <location evidence="1 8">Cell outer membrane</location>
        <topology evidence="1 8">Multi-pass membrane protein</topology>
    </subcellularLocation>
</comment>
<dbReference type="Gene3D" id="2.170.130.10">
    <property type="entry name" value="TonB-dependent receptor, plug domain"/>
    <property type="match status" value="1"/>
</dbReference>
<dbReference type="SUPFAM" id="SSF49464">
    <property type="entry name" value="Carboxypeptidase regulatory domain-like"/>
    <property type="match status" value="1"/>
</dbReference>
<evidence type="ECO:0000256" key="8">
    <source>
        <dbReference type="PROSITE-ProRule" id="PRU01360"/>
    </source>
</evidence>
<dbReference type="Gene3D" id="2.60.40.1120">
    <property type="entry name" value="Carboxypeptidase-like, regulatory domain"/>
    <property type="match status" value="1"/>
</dbReference>
<dbReference type="NCBIfam" id="TIGR04056">
    <property type="entry name" value="OMP_RagA_SusC"/>
    <property type="match status" value="1"/>
</dbReference>
<evidence type="ECO:0000256" key="5">
    <source>
        <dbReference type="ARBA" id="ARBA00023077"/>
    </source>
</evidence>
<keyword evidence="13" id="KW-1185">Reference proteome</keyword>
<evidence type="ECO:0000256" key="6">
    <source>
        <dbReference type="ARBA" id="ARBA00023136"/>
    </source>
</evidence>
<evidence type="ECO:0000256" key="1">
    <source>
        <dbReference type="ARBA" id="ARBA00004571"/>
    </source>
</evidence>
<keyword evidence="6 8" id="KW-0472">Membrane</keyword>
<evidence type="ECO:0000259" key="11">
    <source>
        <dbReference type="Pfam" id="PF07715"/>
    </source>
</evidence>
<name>A0A2G0CKF1_9BACT</name>
<keyword evidence="2 8" id="KW-0813">Transport</keyword>
<dbReference type="InterPro" id="IPR039426">
    <property type="entry name" value="TonB-dep_rcpt-like"/>
</dbReference>
<feature type="domain" description="TonB-dependent receptor plug" evidence="11">
    <location>
        <begin position="129"/>
        <end position="252"/>
    </location>
</feature>
<dbReference type="InterPro" id="IPR023996">
    <property type="entry name" value="TonB-dep_OMP_SusC/RagA"/>
</dbReference>
<keyword evidence="4 8" id="KW-0812">Transmembrane</keyword>
<keyword evidence="5 9" id="KW-0798">TonB box</keyword>
<feature type="domain" description="TonB-dependent receptor-like beta-barrel" evidence="10">
    <location>
        <begin position="414"/>
        <end position="770"/>
    </location>
</feature>
<evidence type="ECO:0000256" key="7">
    <source>
        <dbReference type="ARBA" id="ARBA00023237"/>
    </source>
</evidence>
<gene>
    <name evidence="12" type="ORF">CGL56_05280</name>
</gene>
<comment type="similarity">
    <text evidence="8 9">Belongs to the TonB-dependent receptor family.</text>
</comment>
<dbReference type="InterPro" id="IPR036942">
    <property type="entry name" value="Beta-barrel_TonB_sf"/>
</dbReference>
<dbReference type="GO" id="GO:0009279">
    <property type="term" value="C:cell outer membrane"/>
    <property type="evidence" value="ECO:0007669"/>
    <property type="project" value="UniProtKB-SubCell"/>
</dbReference>
<sequence>MLNTHQGAANSRLFPPPLWLLLVAFLCSTSGLLAQTISGQVLDNEDGLPLIGATVAEQGTTNGTVSDIDGNFTLNLTKLPAVIQVSYIGYSSREVRLEEAQSDLVFRLSEGANLDEVVVTALGIERSTKNITYAVQELDGDQLRTTRDPNFANTLNGKVAGLVVTTGAGGPGGAARIVLRGNRSISGSNNALVVVDGVPIDNSTRGQVGNDFGGYNNIDGVSNINPYDIESVSFLKGGAAAALYGSRGANGVMLITTKSGSEGRVQVNVNSGVSFETPSLLPEFQNTYGQGNGGTSNETAAGSWGGETTTYPDNVENFFRTGVSLDNSISLSGGTATTQAYFSYTNNRNQGIIPNNELNRNTFNLRLQQSLGSKLHGDFKATIVDQSIDNKVKVGEESGIVQNLYKIPRSVDLADYENFEDEDGNPRYWTTSSIYTNPYWTLNRTPNDDNRDRRMFLGSLTYDLTEKIKVTGRASLDRSNDLLTFRIYDRTLLFAGPGGTYQEGSGFFQENNFDLFLNGYQDVNEDFRVDFLVGTALNQRESKYTFINANGLLVPNKFSTDFGINVSTNSSVSQREYQSVFGTASVTFRNFLVLDASARNDWSSTLPAPHSFFYPSAGLSLIVSDMVRLPDFFSFAKLRGTLSEVGNDADPYRLLNTYSVQQGGTNGFIAQDATRNIPDLKPEITRSLEFGADVRMLRGRLGVDLTWYKTNSFNQLFLVPLPAPTGFSNQYINAGNVQNKGVELTIQARVVEKENFGYISTVNFARNVNDIIELSDKTKRVFLGGGFGRTAGPLVEEGGRYGDLYGEGWARDEQGRFLVDDMGLPIGSGGGETLLGNFNPDFTLGWNNKFDFLGFNVSLLIDGRFGGVMVSGTDANLAFDGTADYTTAFRDGGLVLPGVTEDGTPNNTAVSAEQFWTRVSGGRYSFGEFFTYDATNVRIREFSIGYGIPVPQSLGIRTARLSLTARNLLFLYRGKAILDIPGIPERTMNFDPDIQLGAGNYQGVEYGNLPSTRTIGFNLQLGF</sequence>
<evidence type="ECO:0000256" key="2">
    <source>
        <dbReference type="ARBA" id="ARBA00022448"/>
    </source>
</evidence>
<dbReference type="Pfam" id="PF07715">
    <property type="entry name" value="Plug"/>
    <property type="match status" value="1"/>
</dbReference>
<evidence type="ECO:0000256" key="9">
    <source>
        <dbReference type="RuleBase" id="RU003357"/>
    </source>
</evidence>
<evidence type="ECO:0000313" key="13">
    <source>
        <dbReference type="Proteomes" id="UP000226437"/>
    </source>
</evidence>
<dbReference type="InterPro" id="IPR023997">
    <property type="entry name" value="TonB-dep_OMP_SusC/RagA_CS"/>
</dbReference>
<dbReference type="RefSeq" id="WP_099105424.1">
    <property type="nucleotide sequence ID" value="NZ_JAATJF010000001.1"/>
</dbReference>
<dbReference type="Gene3D" id="2.40.170.20">
    <property type="entry name" value="TonB-dependent receptor, beta-barrel domain"/>
    <property type="match status" value="1"/>
</dbReference>
<keyword evidence="7 8" id="KW-0998">Cell outer membrane</keyword>
<dbReference type="InterPro" id="IPR008969">
    <property type="entry name" value="CarboxyPept-like_regulatory"/>
</dbReference>
<evidence type="ECO:0000259" key="10">
    <source>
        <dbReference type="Pfam" id="PF00593"/>
    </source>
</evidence>
<dbReference type="OrthoDB" id="9768177at2"/>
<protein>
    <submittedName>
        <fullName evidence="12">SusC/RagA family TonB-linked outer membrane protein</fullName>
    </submittedName>
</protein>
<dbReference type="Proteomes" id="UP000226437">
    <property type="component" value="Unassembled WGS sequence"/>
</dbReference>
<comment type="caution">
    <text evidence="12">The sequence shown here is derived from an EMBL/GenBank/DDBJ whole genome shotgun (WGS) entry which is preliminary data.</text>
</comment>
<dbReference type="EMBL" id="PDLO01000001">
    <property type="protein sequence ID" value="PHL00445.1"/>
    <property type="molecule type" value="Genomic_DNA"/>
</dbReference>
<proteinExistence type="inferred from homology"/>
<evidence type="ECO:0000313" key="12">
    <source>
        <dbReference type="EMBL" id="PHL00445.1"/>
    </source>
</evidence>
<dbReference type="PROSITE" id="PS52016">
    <property type="entry name" value="TONB_DEPENDENT_REC_3"/>
    <property type="match status" value="1"/>
</dbReference>
<dbReference type="InterPro" id="IPR037066">
    <property type="entry name" value="Plug_dom_sf"/>
</dbReference>
<dbReference type="AlphaFoldDB" id="A0A2G0CKF1"/>
<dbReference type="InterPro" id="IPR012910">
    <property type="entry name" value="Plug_dom"/>
</dbReference>
<evidence type="ECO:0000256" key="4">
    <source>
        <dbReference type="ARBA" id="ARBA00022692"/>
    </source>
</evidence>